<dbReference type="Pfam" id="PF05637">
    <property type="entry name" value="Glyco_transf_34"/>
    <property type="match status" value="1"/>
</dbReference>
<keyword evidence="4" id="KW-1133">Transmembrane helix</keyword>
<evidence type="ECO:0000256" key="2">
    <source>
        <dbReference type="ARBA" id="ARBA00022676"/>
    </source>
</evidence>
<dbReference type="Gene3D" id="3.90.550.10">
    <property type="entry name" value="Spore Coat Polysaccharide Biosynthesis Protein SpsA, Chain A"/>
    <property type="match status" value="1"/>
</dbReference>
<evidence type="ECO:0000313" key="5">
    <source>
        <dbReference type="EMBL" id="KAH7303961.1"/>
    </source>
</evidence>
<keyword evidence="3 5" id="KW-0808">Transferase</keyword>
<evidence type="ECO:0000256" key="3">
    <source>
        <dbReference type="ARBA" id="ARBA00022679"/>
    </source>
</evidence>
<dbReference type="PANTHER" id="PTHR31306">
    <property type="entry name" value="ALPHA-1,6-MANNOSYLTRANSFERASE MNN11-RELATED"/>
    <property type="match status" value="1"/>
</dbReference>
<gene>
    <name evidence="5" type="ORF">B0I35DRAFT_401860</name>
</gene>
<dbReference type="AlphaFoldDB" id="A0A8K0SCM1"/>
<dbReference type="InterPro" id="IPR008630">
    <property type="entry name" value="Glyco_trans_34"/>
</dbReference>
<dbReference type="OrthoDB" id="407658at2759"/>
<dbReference type="GO" id="GO:0006487">
    <property type="term" value="P:protein N-linked glycosylation"/>
    <property type="evidence" value="ECO:0007669"/>
    <property type="project" value="TreeGrafter"/>
</dbReference>
<accession>A0A8K0SCM1</accession>
<feature type="transmembrane region" description="Helical" evidence="4">
    <location>
        <begin position="12"/>
        <end position="31"/>
    </location>
</feature>
<keyword evidence="4" id="KW-0812">Transmembrane</keyword>
<keyword evidence="4" id="KW-0472">Membrane</keyword>
<evidence type="ECO:0000256" key="4">
    <source>
        <dbReference type="SAM" id="Phobius"/>
    </source>
</evidence>
<reference evidence="5" key="1">
    <citation type="journal article" date="2021" name="Nat. Commun.">
        <title>Genetic determinants of endophytism in the Arabidopsis root mycobiome.</title>
        <authorList>
            <person name="Mesny F."/>
            <person name="Miyauchi S."/>
            <person name="Thiergart T."/>
            <person name="Pickel B."/>
            <person name="Atanasova L."/>
            <person name="Karlsson M."/>
            <person name="Huettel B."/>
            <person name="Barry K.W."/>
            <person name="Haridas S."/>
            <person name="Chen C."/>
            <person name="Bauer D."/>
            <person name="Andreopoulos W."/>
            <person name="Pangilinan J."/>
            <person name="LaButti K."/>
            <person name="Riley R."/>
            <person name="Lipzen A."/>
            <person name="Clum A."/>
            <person name="Drula E."/>
            <person name="Henrissat B."/>
            <person name="Kohler A."/>
            <person name="Grigoriev I.V."/>
            <person name="Martin F.M."/>
            <person name="Hacquard S."/>
        </authorList>
    </citation>
    <scope>NUCLEOTIDE SEQUENCE</scope>
    <source>
        <strain evidence="5">MPI-CAGE-CH-0235</strain>
    </source>
</reference>
<dbReference type="PANTHER" id="PTHR31306:SF8">
    <property type="entry name" value="GLYCOSYLTRANSFERASE FAMILY 34 PROTEIN"/>
    <property type="match status" value="1"/>
</dbReference>
<proteinExistence type="inferred from homology"/>
<keyword evidence="6" id="KW-1185">Reference proteome</keyword>
<dbReference type="Proteomes" id="UP000813444">
    <property type="component" value="Unassembled WGS sequence"/>
</dbReference>
<dbReference type="InterPro" id="IPR029044">
    <property type="entry name" value="Nucleotide-diphossugar_trans"/>
</dbReference>
<evidence type="ECO:0000256" key="1">
    <source>
        <dbReference type="ARBA" id="ARBA00005664"/>
    </source>
</evidence>
<name>A0A8K0SCM1_9HYPO</name>
<comment type="caution">
    <text evidence="5">The sequence shown here is derived from an EMBL/GenBank/DDBJ whole genome shotgun (WGS) entry which is preliminary data.</text>
</comment>
<dbReference type="EMBL" id="JAGPNK010000027">
    <property type="protein sequence ID" value="KAH7303961.1"/>
    <property type="molecule type" value="Genomic_DNA"/>
</dbReference>
<protein>
    <submittedName>
        <fullName evidence="5">Galactosyl transferase GMA12/MNN10 family-domain-containing protein</fullName>
    </submittedName>
</protein>
<dbReference type="GO" id="GO:0016757">
    <property type="term" value="F:glycosyltransferase activity"/>
    <property type="evidence" value="ECO:0007669"/>
    <property type="project" value="UniProtKB-KW"/>
</dbReference>
<sequence length="366" mass="42646">MSVRLLVRNQWLIVKTILILLLLIAFLQLLLHHETSGVSTIFRQPESVQASLHCYGETPCFEKLRTFPRSEIETLAGLCHDKASTNEPTTEVRIVGVTAQFNKPQSYYERALRTHLQHSVIHNSKVHILSTKIVDHLWNKPAFILQLLLSEMEKPEDERAQWLFWFDRDTIIIDTCRSLNTFLPPLGVARHESEERDDEQAAEDRSQYIHLVATKDWNGLNNGIFLLRVHHWSIDLFSAIMALRYYRPDEKLPFTEQSAMGILLEEPRFQQNVTWVPQWWFNAYPPGEKDFEGNATAPRNEYQARKGDFLVHFAGRGDRDKVMEPWLANAESIGGEWELEPQLRDIDAEIREFWDTESPDRRDLGS</sequence>
<dbReference type="GO" id="GO:0000139">
    <property type="term" value="C:Golgi membrane"/>
    <property type="evidence" value="ECO:0007669"/>
    <property type="project" value="TreeGrafter"/>
</dbReference>
<evidence type="ECO:0000313" key="6">
    <source>
        <dbReference type="Proteomes" id="UP000813444"/>
    </source>
</evidence>
<comment type="similarity">
    <text evidence="1">Belongs to the glycosyltransferase 34 family.</text>
</comment>
<keyword evidence="2" id="KW-0328">Glycosyltransferase</keyword>
<organism evidence="5 6">
    <name type="scientific">Stachybotrys elegans</name>
    <dbReference type="NCBI Taxonomy" id="80388"/>
    <lineage>
        <taxon>Eukaryota</taxon>
        <taxon>Fungi</taxon>
        <taxon>Dikarya</taxon>
        <taxon>Ascomycota</taxon>
        <taxon>Pezizomycotina</taxon>
        <taxon>Sordariomycetes</taxon>
        <taxon>Hypocreomycetidae</taxon>
        <taxon>Hypocreales</taxon>
        <taxon>Stachybotryaceae</taxon>
        <taxon>Stachybotrys</taxon>
    </lineage>
</organism>